<organism evidence="1 2">
    <name type="scientific">Acidipropionibacterium acidipropionici (strain ATCC 4875 / DSM 20272 / JCM 6432 / NBRC 12425 / NCIMB 8070 / 4)</name>
    <name type="common">Propionibacterium acidipropionici</name>
    <dbReference type="NCBI Taxonomy" id="1171373"/>
    <lineage>
        <taxon>Bacteria</taxon>
        <taxon>Bacillati</taxon>
        <taxon>Actinomycetota</taxon>
        <taxon>Actinomycetes</taxon>
        <taxon>Propionibacteriales</taxon>
        <taxon>Propionibacteriaceae</taxon>
        <taxon>Acidipropionibacterium</taxon>
    </lineage>
</organism>
<evidence type="ECO:0000313" key="2">
    <source>
        <dbReference type="Proteomes" id="UP000000214"/>
    </source>
</evidence>
<dbReference type="PATRIC" id="fig|1171373.8.peg.1444"/>
<dbReference type="EMBL" id="CP003493">
    <property type="protein sequence ID" value="AFV89270.1"/>
    <property type="molecule type" value="Genomic_DNA"/>
</dbReference>
<gene>
    <name evidence="1" type="ordered locus">PACID_14560</name>
</gene>
<accession>K7SJ15</accession>
<dbReference type="STRING" id="1171373.PACID_14560"/>
<dbReference type="HOGENOM" id="CLU_2619149_0_0_11"/>
<dbReference type="KEGG" id="pbo:PACID_14560"/>
<sequence length="78" mass="8606">MTTTRTTTIQIPARLAEAHAAFAAADKAARIQGPAWEERRQAVIRVAATYEAFQIECRSRGLDTSTMRALLEDPSSTR</sequence>
<dbReference type="Proteomes" id="UP000000214">
    <property type="component" value="Chromosome"/>
</dbReference>
<dbReference type="RefSeq" id="WP_015070177.1">
    <property type="nucleotide sequence ID" value="NC_019395.1"/>
</dbReference>
<reference evidence="1 2" key="1">
    <citation type="journal article" date="2012" name="BMC Genomics">
        <title>The genome sequence of Propionibacterium acidipropionici provides insights into its biotechnological and industrial potential.</title>
        <authorList>
            <person name="Parizzi L.P."/>
            <person name="Grassi M.C."/>
            <person name="Llerena L.A."/>
            <person name="Carazzolle M.F."/>
            <person name="Queiroz V.L."/>
            <person name="Lunardi I."/>
            <person name="Zeidler A.F."/>
            <person name="Teixeira P.J."/>
            <person name="Mieczkowski P."/>
            <person name="Rincones J."/>
            <person name="Pereira G.A."/>
        </authorList>
    </citation>
    <scope>NUCLEOTIDE SEQUENCE [LARGE SCALE GENOMIC DNA]</scope>
    <source>
        <strain evidence="2">ATCC 4875 / DSM 20272 / JCM 6432 / NBRC 12425 / NCIMB 8070</strain>
    </source>
</reference>
<evidence type="ECO:0000313" key="1">
    <source>
        <dbReference type="EMBL" id="AFV89270.1"/>
    </source>
</evidence>
<name>K7SJ15_ACIA4</name>
<dbReference type="AlphaFoldDB" id="K7SJ15"/>
<proteinExistence type="predicted"/>
<protein>
    <submittedName>
        <fullName evidence="1">Uncharacterized protein</fullName>
    </submittedName>
</protein>